<reference evidence="2" key="1">
    <citation type="submission" date="2022-11" db="UniProtKB">
        <authorList>
            <consortium name="WormBaseParasite"/>
        </authorList>
    </citation>
    <scope>IDENTIFICATION</scope>
</reference>
<name>A0A914R0E4_9BILA</name>
<keyword evidence="1" id="KW-1185">Reference proteome</keyword>
<protein>
    <submittedName>
        <fullName evidence="2">Uncharacterized protein</fullName>
    </submittedName>
</protein>
<dbReference type="WBParaSite" id="PDA_v2.g4816.t1">
    <property type="protein sequence ID" value="PDA_v2.g4816.t1"/>
    <property type="gene ID" value="PDA_v2.g4816"/>
</dbReference>
<proteinExistence type="predicted"/>
<sequence>MFFYNDLMVLASKCKELFLSNVVITNNDEVVPETKEDYLKTAISLEALVKALPNVKTYEYHLANSSLNIITTKTAEELLKIPHFLSLERFAISGIPETFDIKCFYGHIKENKKTKISLSFSRPLSGEYETQILTIVHEILETENHDYKVPTIAFYERILVA</sequence>
<organism evidence="1 2">
    <name type="scientific">Panagrolaimus davidi</name>
    <dbReference type="NCBI Taxonomy" id="227884"/>
    <lineage>
        <taxon>Eukaryota</taxon>
        <taxon>Metazoa</taxon>
        <taxon>Ecdysozoa</taxon>
        <taxon>Nematoda</taxon>
        <taxon>Chromadorea</taxon>
        <taxon>Rhabditida</taxon>
        <taxon>Tylenchina</taxon>
        <taxon>Panagrolaimomorpha</taxon>
        <taxon>Panagrolaimoidea</taxon>
        <taxon>Panagrolaimidae</taxon>
        <taxon>Panagrolaimus</taxon>
    </lineage>
</organism>
<dbReference type="AlphaFoldDB" id="A0A914R0E4"/>
<accession>A0A914R0E4</accession>
<evidence type="ECO:0000313" key="2">
    <source>
        <dbReference type="WBParaSite" id="PDA_v2.g4816.t1"/>
    </source>
</evidence>
<dbReference type="Proteomes" id="UP000887578">
    <property type="component" value="Unplaced"/>
</dbReference>
<evidence type="ECO:0000313" key="1">
    <source>
        <dbReference type="Proteomes" id="UP000887578"/>
    </source>
</evidence>